<feature type="region of interest" description="Disordered" evidence="29">
    <location>
        <begin position="1424"/>
        <end position="1464"/>
    </location>
</feature>
<evidence type="ECO:0000256" key="16">
    <source>
        <dbReference type="ARBA" id="ARBA00023015"/>
    </source>
</evidence>
<keyword evidence="11" id="KW-0732">Signal</keyword>
<feature type="disulfide bond" evidence="28">
    <location>
        <begin position="333"/>
        <end position="342"/>
    </location>
</feature>
<feature type="disulfide bond" evidence="28">
    <location>
        <begin position="294"/>
        <end position="303"/>
    </location>
</feature>
<evidence type="ECO:0000256" key="14">
    <source>
        <dbReference type="ARBA" id="ARBA00022976"/>
    </source>
</evidence>
<feature type="transmembrane region" description="Helical" evidence="30">
    <location>
        <begin position="1000"/>
        <end position="1022"/>
    </location>
</feature>
<feature type="domain" description="EGF-like" evidence="31">
    <location>
        <begin position="62"/>
        <end position="98"/>
    </location>
</feature>
<feature type="disulfide bond" evidence="28">
    <location>
        <begin position="599"/>
        <end position="608"/>
    </location>
</feature>
<dbReference type="PROSITE" id="PS00010">
    <property type="entry name" value="ASX_HYDROXYL"/>
    <property type="match status" value="14"/>
</dbReference>
<evidence type="ECO:0000256" key="20">
    <source>
        <dbReference type="ARBA" id="ARBA00023157"/>
    </source>
</evidence>
<dbReference type="GO" id="GO:0007548">
    <property type="term" value="P:sex differentiation"/>
    <property type="evidence" value="ECO:0007669"/>
    <property type="project" value="UniProtKB-ARBA"/>
</dbReference>
<dbReference type="GO" id="GO:0043005">
    <property type="term" value="C:neuron projection"/>
    <property type="evidence" value="ECO:0007669"/>
    <property type="project" value="UniProtKB-ARBA"/>
</dbReference>
<feature type="disulfide bond" evidence="28">
    <location>
        <begin position="486"/>
        <end position="495"/>
    </location>
</feature>
<feature type="domain" description="EGF-like" evidence="31">
    <location>
        <begin position="687"/>
        <end position="723"/>
    </location>
</feature>
<keyword evidence="17" id="KW-0800">Toxin</keyword>
<feature type="repeat" description="ANK" evidence="27">
    <location>
        <begin position="1349"/>
        <end position="1381"/>
    </location>
</feature>
<dbReference type="PANTHER" id="PTHR45836:SF23">
    <property type="entry name" value="NEUROGENIC LOCUS NOTCH HOMOLOG PROTEIN 1"/>
    <property type="match status" value="1"/>
</dbReference>
<evidence type="ECO:0000256" key="30">
    <source>
        <dbReference type="SAM" id="Phobius"/>
    </source>
</evidence>
<feature type="domain" description="EGF-like" evidence="31">
    <location>
        <begin position="573"/>
        <end position="609"/>
    </location>
</feature>
<dbReference type="EMBL" id="NCKV01000040">
    <property type="protein sequence ID" value="RWS31869.1"/>
    <property type="molecule type" value="Genomic_DNA"/>
</dbReference>
<evidence type="ECO:0000256" key="19">
    <source>
        <dbReference type="ARBA" id="ARBA00023136"/>
    </source>
</evidence>
<evidence type="ECO:0000256" key="6">
    <source>
        <dbReference type="ARBA" id="ARBA00022475"/>
    </source>
</evidence>
<dbReference type="FunFam" id="2.10.25.10:FF:000117">
    <property type="entry name" value="Delta-like protein"/>
    <property type="match status" value="3"/>
</dbReference>
<keyword evidence="12" id="KW-0677">Repeat</keyword>
<evidence type="ECO:0000256" key="3">
    <source>
        <dbReference type="ARBA" id="ARBA00004251"/>
    </source>
</evidence>
<sequence>MTQPSFSCRCPLGYSASLCEIPLPSACDSSPCANGATCQLTTSLHNYTCLCSNGFRGPTCNLIDHCATSPCLNGASCLSDEDSYQCHCQPGYNGATCSEDINECKNGVIVYSSNEAIPQSACIHGTCLNTIGSYKCNCEFGWTGSRCESQYVPCNPNPCQNDAVCIQNLDTLTYQCQCQAGFTGVNCESNIDDCGGHLCQNGGKCIDGINSYSCECTSQYKGTYCAEDVDECSVRPSVCKNGATCINTNGGYNCICVNGWTGKNCSENVDDCAAAACFNGATCHDRVGAFYCECPPGKTGLLCHLDDACTSNPCHDAAICDTSVVDGTYICSCPQGFKGVDCTDDINECEIGESPCEHGGTCVNTPGSFRCDCVTGFTGPRCEININECDSSPCLNDGTCLDERGGYRCVCMPGYTGSRCEIDIDECQPNPCRNGICSDLINGYRCLCPAGFTGPKCEVNEDECYSNPCLNNGKCIDNVASFSCICQRGFTGHTCEININECASNPCHHGNCVDLVNSFVCSCHPGYTGIYCQTQINECYSNPCMYGGTCKDHVNGYECECPTGTSGQRCEYNVNECWSNPCRNGATCHDKINAYACECAPGFTGTNCEIDIDECASSPCANGGTCHDLVNGYRCSCPKGFYDSRCFSDVSECQSMPCVNGGSCTDYFNSYTCTCLPGFTGQNCQNNINDCAQNPCLHGGTCVDLVNQFYCICQEGYYGHDCSHRQRIPGNSSVIDLCSRHECEKKSGNNQCNEECNSMFCKFDGGDCLLGFHKNPWKNCSKATFCWSAFGDGKCDEICNYKECLFDGFDCASNAPKRNQCNDVYDSFCLKNYANGICDYGCNTAECAWDGLDCEPKKASSEIDAKGVLIVTVDIPISVVMGKSEDHVLLTSFLRDLSLIVGTTLRIKLNERGQQMMRSIKGESGADWIELTLIADNRRCYKDCFDNTFDIASFLAASETRRKTFSNIAGLNLKRIEAHDYGEGSTTTTTGPPGEPPTGTLLYCSIFVVTVLFIGLVLGVLITSNRKKVARGITWFPEGFFTHRSSESGHHRNVSTYQAAGGDFNRHRQANRRLGKPDGQEMRHMKLMSFSNQDNSDKTMVDTIYEEPIEVRNWSTAHMEAYGEGANQNCNGLMTPPLQQQQQPQTVDVIGPGGLTPLMVAAAFRGAPPYCGVTEDNTMELSAPNGDSQQSPGEQTSIIQELYKNGASINLTEEKRGETSLHLAARYARADAAKRLLDAGADCNAVDSAGRTPLHAAIAADARGVFEILLRNRATQLNHKTIDGTTPLILAARLACEGMLSDLILAEADVNACDEHGKTALHWAASVNNIDSIRILLHNGANKDAQDFKEETPLFLAAREGAYQACRLLLENNANRDITDHMDRLPRDVANERLHHDIVKLLDNFVAPTNQQTVLQQQQILGNPLTPPASVTNTSTLPHSPTKKNQNSALTTTSLKRTRKPKTQ</sequence>
<feature type="domain" description="EGF-like" evidence="31">
    <location>
        <begin position="268"/>
        <end position="304"/>
    </location>
</feature>
<evidence type="ECO:0000256" key="18">
    <source>
        <dbReference type="ARBA" id="ARBA00023043"/>
    </source>
</evidence>
<dbReference type="GO" id="GO:0010160">
    <property type="term" value="P:formation of animal organ boundary"/>
    <property type="evidence" value="ECO:0007669"/>
    <property type="project" value="UniProtKB-ARBA"/>
</dbReference>
<dbReference type="FunFam" id="2.10.25.10:FF:000080">
    <property type="entry name" value="Neurogenic locus notch 1"/>
    <property type="match status" value="1"/>
</dbReference>
<feature type="disulfide bond" evidence="28">
    <location>
        <begin position="448"/>
        <end position="457"/>
    </location>
</feature>
<dbReference type="InterPro" id="IPR002110">
    <property type="entry name" value="Ankyrin_rpt"/>
</dbReference>
<dbReference type="OrthoDB" id="283575at2759"/>
<keyword evidence="20 28" id="KW-1015">Disulfide bond</keyword>
<evidence type="ECO:0000259" key="31">
    <source>
        <dbReference type="PROSITE" id="PS50026"/>
    </source>
</evidence>
<evidence type="ECO:0000256" key="2">
    <source>
        <dbReference type="ARBA" id="ARBA00004175"/>
    </source>
</evidence>
<keyword evidence="25" id="KW-0539">Nucleus</keyword>
<keyword evidence="22" id="KW-0804">Transcription</keyword>
<dbReference type="Pfam" id="PF00066">
    <property type="entry name" value="Notch"/>
    <property type="match status" value="3"/>
</dbReference>
<feature type="disulfide bond" evidence="28">
    <location>
        <begin position="32"/>
        <end position="49"/>
    </location>
</feature>
<dbReference type="InterPro" id="IPR000800">
    <property type="entry name" value="Notch_dom"/>
</dbReference>
<feature type="disulfide bond" evidence="28">
    <location>
        <begin position="51"/>
        <end position="60"/>
    </location>
</feature>
<dbReference type="InterPro" id="IPR036770">
    <property type="entry name" value="Ankyrin_rpt-contain_sf"/>
</dbReference>
<dbReference type="Gene3D" id="3.30.70.3310">
    <property type="match status" value="1"/>
</dbReference>
<evidence type="ECO:0000256" key="11">
    <source>
        <dbReference type="ARBA" id="ARBA00022729"/>
    </source>
</evidence>
<keyword evidence="21" id="KW-0010">Activator</keyword>
<evidence type="ECO:0000256" key="28">
    <source>
        <dbReference type="PROSITE-ProRule" id="PRU00076"/>
    </source>
</evidence>
<dbReference type="FunFam" id="2.10.25.10:FF:000004">
    <property type="entry name" value="Neurogenic locus notch 1"/>
    <property type="match status" value="1"/>
</dbReference>
<dbReference type="SMART" id="SM00179">
    <property type="entry name" value="EGF_CA"/>
    <property type="match status" value="17"/>
</dbReference>
<dbReference type="SMART" id="SM00004">
    <property type="entry name" value="NL"/>
    <property type="match status" value="3"/>
</dbReference>
<dbReference type="Pfam" id="PF12661">
    <property type="entry name" value="hEGF"/>
    <property type="match status" value="5"/>
</dbReference>
<dbReference type="GO" id="GO:0090575">
    <property type="term" value="C:RNA polymerase II transcription regulator complex"/>
    <property type="evidence" value="ECO:0007669"/>
    <property type="project" value="UniProtKB-ARBA"/>
</dbReference>
<dbReference type="PRINTS" id="PR01983">
    <property type="entry name" value="NOTCH"/>
</dbReference>
<dbReference type="Pfam" id="PF00023">
    <property type="entry name" value="Ank"/>
    <property type="match status" value="1"/>
</dbReference>
<dbReference type="GO" id="GO:0009986">
    <property type="term" value="C:cell surface"/>
    <property type="evidence" value="ECO:0007669"/>
    <property type="project" value="UniProtKB-ARBA"/>
</dbReference>
<dbReference type="GO" id="GO:0005509">
    <property type="term" value="F:calcium ion binding"/>
    <property type="evidence" value="ECO:0007669"/>
    <property type="project" value="InterPro"/>
</dbReference>
<feature type="disulfide bond" evidence="28">
    <location>
        <begin position="216"/>
        <end position="225"/>
    </location>
</feature>
<feature type="disulfide bond" evidence="28">
    <location>
        <begin position="427"/>
        <end position="437"/>
    </location>
</feature>
<feature type="domain" description="EGF-like" evidence="31">
    <location>
        <begin position="385"/>
        <end position="421"/>
    </location>
</feature>
<feature type="domain" description="EGF-like" evidence="31">
    <location>
        <begin position="305"/>
        <end position="343"/>
    </location>
</feature>
<dbReference type="FunFam" id="2.10.25.10:FF:000100">
    <property type="entry name" value="neurogenic locus notch homolog protein 3"/>
    <property type="match status" value="1"/>
</dbReference>
<feature type="repeat" description="ANK" evidence="27">
    <location>
        <begin position="1216"/>
        <end position="1248"/>
    </location>
</feature>
<dbReference type="SMART" id="SM00248">
    <property type="entry name" value="ANK"/>
    <property type="match status" value="7"/>
</dbReference>
<dbReference type="GO" id="GO:0051241">
    <property type="term" value="P:negative regulation of multicellular organismal process"/>
    <property type="evidence" value="ECO:0007669"/>
    <property type="project" value="UniProtKB-ARBA"/>
</dbReference>
<accession>A0A443SWI0</accession>
<keyword evidence="14" id="KW-0914">Notch signaling pathway</keyword>
<keyword evidence="10 30" id="KW-0812">Transmembrane</keyword>
<dbReference type="SUPFAM" id="SSF90193">
    <property type="entry name" value="Notch domain"/>
    <property type="match status" value="3"/>
</dbReference>
<dbReference type="GO" id="GO:0043235">
    <property type="term" value="C:receptor complex"/>
    <property type="evidence" value="ECO:0007669"/>
    <property type="project" value="TreeGrafter"/>
</dbReference>
<dbReference type="GO" id="GO:0007219">
    <property type="term" value="P:Notch signaling pathway"/>
    <property type="evidence" value="ECO:0007669"/>
    <property type="project" value="UniProtKB-KW"/>
</dbReference>
<dbReference type="FunFam" id="2.10.25.10:FF:000060">
    <property type="entry name" value="Neurogenic locus notch protein 1"/>
    <property type="match status" value="1"/>
</dbReference>
<evidence type="ECO:0000256" key="12">
    <source>
        <dbReference type="ARBA" id="ARBA00022737"/>
    </source>
</evidence>
<dbReference type="InterPro" id="IPR051355">
    <property type="entry name" value="Notch/Slit_guidance"/>
</dbReference>
<dbReference type="PROSITE" id="PS01187">
    <property type="entry name" value="EGF_CA"/>
    <property type="match status" value="5"/>
</dbReference>
<evidence type="ECO:0000259" key="32">
    <source>
        <dbReference type="PROSITE" id="PS50258"/>
    </source>
</evidence>
<feature type="domain" description="EGF-like" evidence="31">
    <location>
        <begin position="1"/>
        <end position="20"/>
    </location>
</feature>
<dbReference type="Pfam" id="PF00008">
    <property type="entry name" value="EGF"/>
    <property type="match status" value="10"/>
</dbReference>
<dbReference type="GO" id="GO:0044231">
    <property type="term" value="C:host cell presynaptic membrane"/>
    <property type="evidence" value="ECO:0007669"/>
    <property type="project" value="UniProtKB-KW"/>
</dbReference>
<feature type="domain" description="EGF-like" evidence="31">
    <location>
        <begin position="150"/>
        <end position="188"/>
    </location>
</feature>
<dbReference type="InterPro" id="IPR049883">
    <property type="entry name" value="NOTCH1_EGF-like"/>
</dbReference>
<gene>
    <name evidence="33" type="ORF">B4U80_10807</name>
</gene>
<dbReference type="FunFam" id="3.30.300.320:FF:000001">
    <property type="entry name" value="Neurogenic locus notch 1"/>
    <property type="match status" value="1"/>
</dbReference>
<keyword evidence="17" id="KW-0638">Presynaptic neurotoxin</keyword>
<keyword evidence="16" id="KW-0805">Transcription regulation</keyword>
<dbReference type="FunFam" id="2.10.25.10:FF:000007">
    <property type="entry name" value="Delta-like protein"/>
    <property type="match status" value="1"/>
</dbReference>
<evidence type="ECO:0000256" key="9">
    <source>
        <dbReference type="ARBA" id="ARBA00022537"/>
    </source>
</evidence>
<keyword evidence="6" id="KW-1003">Cell membrane</keyword>
<dbReference type="SMART" id="SM01338">
    <property type="entry name" value="NOD"/>
    <property type="match status" value="1"/>
</dbReference>
<feature type="disulfide bond" evidence="28">
    <location>
        <begin position="314"/>
        <end position="331"/>
    </location>
</feature>
<dbReference type="InterPro" id="IPR001881">
    <property type="entry name" value="EGF-like_Ca-bd_dom"/>
</dbReference>
<dbReference type="GO" id="GO:0016324">
    <property type="term" value="C:apical plasma membrane"/>
    <property type="evidence" value="ECO:0007669"/>
    <property type="project" value="UniProtKB-ARBA"/>
</dbReference>
<dbReference type="InterPro" id="IPR010660">
    <property type="entry name" value="Notch_NOD_dom"/>
</dbReference>
<dbReference type="PROSITE" id="PS50026">
    <property type="entry name" value="EGF_3"/>
    <property type="match status" value="19"/>
</dbReference>
<keyword evidence="7" id="KW-0268">Exocytosis</keyword>
<dbReference type="Gene3D" id="1.25.40.20">
    <property type="entry name" value="Ankyrin repeat-containing domain"/>
    <property type="match status" value="1"/>
</dbReference>
<feature type="repeat" description="ANK" evidence="27">
    <location>
        <begin position="1283"/>
        <end position="1315"/>
    </location>
</feature>
<feature type="domain" description="EGF-like" evidence="31">
    <location>
        <begin position="498"/>
        <end position="533"/>
    </location>
</feature>
<evidence type="ECO:0000256" key="7">
    <source>
        <dbReference type="ARBA" id="ARBA00022483"/>
    </source>
</evidence>
<dbReference type="GO" id="GO:0001708">
    <property type="term" value="P:cell fate specification"/>
    <property type="evidence" value="ECO:0007669"/>
    <property type="project" value="UniProtKB-ARBA"/>
</dbReference>
<dbReference type="GO" id="GO:0006887">
    <property type="term" value="P:exocytosis"/>
    <property type="evidence" value="ECO:0007669"/>
    <property type="project" value="UniProtKB-KW"/>
</dbReference>
<dbReference type="FunFam" id="2.10.25.10:FF:000092">
    <property type="entry name" value="Neurogenic locus notch protein 1"/>
    <property type="match status" value="1"/>
</dbReference>
<keyword evidence="13" id="KW-0221">Differentiation</keyword>
<dbReference type="PROSITE" id="PS00022">
    <property type="entry name" value="EGF_1"/>
    <property type="match status" value="17"/>
</dbReference>
<dbReference type="CDD" id="cd00054">
    <property type="entry name" value="EGF_CA"/>
    <property type="match status" value="16"/>
</dbReference>
<feature type="disulfide bond" evidence="28">
    <location>
        <begin position="675"/>
        <end position="684"/>
    </location>
</feature>
<dbReference type="GO" id="GO:0003008">
    <property type="term" value="P:system process"/>
    <property type="evidence" value="ECO:0007669"/>
    <property type="project" value="UniProtKB-ARBA"/>
</dbReference>
<feature type="domain" description="EGF-like" evidence="31">
    <location>
        <begin position="460"/>
        <end position="496"/>
    </location>
</feature>
<dbReference type="Pfam" id="PF06816">
    <property type="entry name" value="NOD"/>
    <property type="match status" value="1"/>
</dbReference>
<dbReference type="GO" id="GO:0002164">
    <property type="term" value="P:larval development"/>
    <property type="evidence" value="ECO:0007669"/>
    <property type="project" value="UniProtKB-ARBA"/>
</dbReference>
<feature type="domain" description="EGF-like" evidence="31">
    <location>
        <begin position="112"/>
        <end position="148"/>
    </location>
</feature>
<dbReference type="GO" id="GO:0051093">
    <property type="term" value="P:negative regulation of developmental process"/>
    <property type="evidence" value="ECO:0007669"/>
    <property type="project" value="UniProtKB-ARBA"/>
</dbReference>
<dbReference type="PROSITE" id="PS50258">
    <property type="entry name" value="LNR"/>
    <property type="match status" value="2"/>
</dbReference>
<evidence type="ECO:0000256" key="25">
    <source>
        <dbReference type="ARBA" id="ARBA00023242"/>
    </source>
</evidence>
<feature type="disulfide bond" evidence="28">
    <location>
        <begin position="561"/>
        <end position="570"/>
    </location>
</feature>
<keyword evidence="26" id="KW-1053">Target membrane</keyword>
<feature type="disulfide bond" evidence="28">
    <location>
        <begin position="373"/>
        <end position="382"/>
    </location>
</feature>
<keyword evidence="19 30" id="KW-0472">Membrane</keyword>
<feature type="disulfide bond" evidence="28">
    <location>
        <begin position="256"/>
        <end position="265"/>
    </location>
</feature>
<dbReference type="GO" id="GO:0044218">
    <property type="term" value="C:other organism cell membrane"/>
    <property type="evidence" value="ECO:0007669"/>
    <property type="project" value="UniProtKB-KW"/>
</dbReference>
<dbReference type="PRINTS" id="PR01452">
    <property type="entry name" value="LNOTCHREPEAT"/>
</dbReference>
<dbReference type="InterPro" id="IPR000152">
    <property type="entry name" value="EGF-type_Asp/Asn_hydroxyl_site"/>
</dbReference>
<dbReference type="Pfam" id="PF07645">
    <property type="entry name" value="EGF_CA"/>
    <property type="match status" value="3"/>
</dbReference>
<feature type="disulfide bond" evidence="28">
    <location>
        <begin position="411"/>
        <end position="420"/>
    </location>
</feature>
<dbReference type="FunFam" id="2.10.25.10:FF:000125">
    <property type="entry name" value="Neurogenic locus notch protein-like"/>
    <property type="match status" value="1"/>
</dbReference>
<dbReference type="GO" id="GO:0007435">
    <property type="term" value="P:salivary gland morphogenesis"/>
    <property type="evidence" value="ECO:0007669"/>
    <property type="project" value="UniProtKB-ARBA"/>
</dbReference>
<dbReference type="PROSITE" id="PS01186">
    <property type="entry name" value="EGF_2"/>
    <property type="match status" value="16"/>
</dbReference>
<feature type="disulfide bond" evidence="28">
    <location>
        <begin position="502"/>
        <end position="512"/>
    </location>
</feature>
<evidence type="ECO:0000256" key="24">
    <source>
        <dbReference type="ARBA" id="ARBA00023180"/>
    </source>
</evidence>
<feature type="disulfide bond" evidence="28">
    <location>
        <begin position="138"/>
        <end position="147"/>
    </location>
</feature>
<dbReference type="Gene3D" id="3.30.300.320">
    <property type="match status" value="1"/>
</dbReference>
<keyword evidence="24" id="KW-0325">Glycoprotein</keyword>
<feature type="domain" description="LNR" evidence="32">
    <location>
        <begin position="780"/>
        <end position="821"/>
    </location>
</feature>
<dbReference type="SMART" id="SM00181">
    <property type="entry name" value="EGF"/>
    <property type="match status" value="18"/>
</dbReference>
<evidence type="ECO:0000256" key="21">
    <source>
        <dbReference type="ARBA" id="ARBA00023159"/>
    </source>
</evidence>
<name>A0A443SWI0_9ACAR</name>
<dbReference type="CDD" id="cd21706">
    <property type="entry name" value="JMTM_dNotch"/>
    <property type="match status" value="1"/>
</dbReference>
<dbReference type="Pfam" id="PF13857">
    <property type="entry name" value="Ank_5"/>
    <property type="match status" value="1"/>
</dbReference>
<evidence type="ECO:0000256" key="15">
    <source>
        <dbReference type="ARBA" id="ARBA00022989"/>
    </source>
</evidence>
<evidence type="ECO:0000313" key="34">
    <source>
        <dbReference type="Proteomes" id="UP000288716"/>
    </source>
</evidence>
<dbReference type="FunFam" id="2.10.25.10:FF:000123">
    <property type="entry name" value="Crumbs homolog 1 (Drosophila)"/>
    <property type="match status" value="1"/>
</dbReference>
<feature type="disulfide bond" evidence="28">
    <location>
        <begin position="159"/>
        <end position="176"/>
    </location>
</feature>
<evidence type="ECO:0000256" key="4">
    <source>
        <dbReference type="ARBA" id="ARBA00005847"/>
    </source>
</evidence>
<dbReference type="GO" id="GO:0022407">
    <property type="term" value="P:regulation of cell-cell adhesion"/>
    <property type="evidence" value="ECO:0007669"/>
    <property type="project" value="UniProtKB-ARBA"/>
</dbReference>
<evidence type="ECO:0000313" key="33">
    <source>
        <dbReference type="EMBL" id="RWS31869.1"/>
    </source>
</evidence>
<dbReference type="InterPro" id="IPR013032">
    <property type="entry name" value="EGF-like_CS"/>
</dbReference>
<dbReference type="PROSITE" id="PS50297">
    <property type="entry name" value="ANK_REP_REGION"/>
    <property type="match status" value="3"/>
</dbReference>
<dbReference type="Pfam" id="PF12796">
    <property type="entry name" value="Ank_2"/>
    <property type="match status" value="1"/>
</dbReference>
<feature type="domain" description="EGF-like" evidence="31">
    <location>
        <begin position="423"/>
        <end position="458"/>
    </location>
</feature>
<dbReference type="STRING" id="299467.A0A443SWI0"/>
<feature type="disulfide bond" evidence="28">
    <location>
        <begin position="88"/>
        <end position="97"/>
    </location>
</feature>
<dbReference type="GO" id="GO:0001745">
    <property type="term" value="P:compound eye morphogenesis"/>
    <property type="evidence" value="ECO:0007669"/>
    <property type="project" value="UniProtKB-ARBA"/>
</dbReference>
<feature type="domain" description="EGF-like" evidence="31">
    <location>
        <begin position="228"/>
        <end position="266"/>
    </location>
</feature>
<dbReference type="SUPFAM" id="SSF48403">
    <property type="entry name" value="Ankyrin repeat"/>
    <property type="match status" value="1"/>
</dbReference>
<dbReference type="GO" id="GO:0051240">
    <property type="term" value="P:positive regulation of multicellular organismal process"/>
    <property type="evidence" value="ECO:0007669"/>
    <property type="project" value="UniProtKB-ARBA"/>
</dbReference>
<keyword evidence="9" id="KW-1052">Target cell membrane</keyword>
<comment type="subcellular location">
    <subcellularLocation>
        <location evidence="3">Cell membrane</location>
        <topology evidence="3">Single-pass type I membrane protein</topology>
    </subcellularLocation>
    <subcellularLocation>
        <location evidence="1">Nucleus</location>
    </subcellularLocation>
    <subcellularLocation>
        <location evidence="2">Target cell membrane</location>
    </subcellularLocation>
</comment>
<feature type="repeat" description="ANK" evidence="27">
    <location>
        <begin position="1316"/>
        <end position="1348"/>
    </location>
</feature>
<dbReference type="PANTHER" id="PTHR45836">
    <property type="entry name" value="SLIT HOMOLOG"/>
    <property type="match status" value="1"/>
</dbReference>
<proteinExistence type="inferred from homology"/>
<evidence type="ECO:0000256" key="1">
    <source>
        <dbReference type="ARBA" id="ARBA00004123"/>
    </source>
</evidence>
<keyword evidence="34" id="KW-1185">Reference proteome</keyword>
<feature type="domain" description="EGF-like" evidence="31">
    <location>
        <begin position="23"/>
        <end position="61"/>
    </location>
</feature>
<feature type="disulfide bond" evidence="28">
    <location>
        <begin position="713"/>
        <end position="722"/>
    </location>
</feature>
<dbReference type="SUPFAM" id="SSF57184">
    <property type="entry name" value="Growth factor receptor domain"/>
    <property type="match status" value="3"/>
</dbReference>
<dbReference type="InterPro" id="IPR000742">
    <property type="entry name" value="EGF"/>
</dbReference>
<dbReference type="GO" id="GO:0007411">
    <property type="term" value="P:axon guidance"/>
    <property type="evidence" value="ECO:0007669"/>
    <property type="project" value="TreeGrafter"/>
</dbReference>
<dbReference type="VEuPathDB" id="VectorBase:LDEU000169"/>
<keyword evidence="17" id="KW-0528">Neurotoxin</keyword>
<organism evidence="33 34">
    <name type="scientific">Leptotrombidium deliense</name>
    <dbReference type="NCBI Taxonomy" id="299467"/>
    <lineage>
        <taxon>Eukaryota</taxon>
        <taxon>Metazoa</taxon>
        <taxon>Ecdysozoa</taxon>
        <taxon>Arthropoda</taxon>
        <taxon>Chelicerata</taxon>
        <taxon>Arachnida</taxon>
        <taxon>Acari</taxon>
        <taxon>Acariformes</taxon>
        <taxon>Trombidiformes</taxon>
        <taxon>Prostigmata</taxon>
        <taxon>Anystina</taxon>
        <taxon>Parasitengona</taxon>
        <taxon>Trombiculoidea</taxon>
        <taxon>Trombiculidae</taxon>
        <taxon>Leptotrombidium</taxon>
    </lineage>
</organism>
<dbReference type="InterPro" id="IPR009030">
    <property type="entry name" value="Growth_fac_rcpt_cys_sf"/>
</dbReference>
<feature type="domain" description="EGF-like" evidence="31">
    <location>
        <begin position="611"/>
        <end position="647"/>
    </location>
</feature>
<dbReference type="InterPro" id="IPR035993">
    <property type="entry name" value="Notch-like_dom_sf"/>
</dbReference>
<keyword evidence="15 30" id="KW-1133">Transmembrane helix</keyword>
<evidence type="ECO:0000256" key="8">
    <source>
        <dbReference type="ARBA" id="ARBA00022536"/>
    </source>
</evidence>
<comment type="caution">
    <text evidence="28">Lacks conserved residue(s) required for the propagation of feature annotation.</text>
</comment>
<evidence type="ECO:0000256" key="22">
    <source>
        <dbReference type="ARBA" id="ARBA00023163"/>
    </source>
</evidence>
<dbReference type="PROSITE" id="PS50088">
    <property type="entry name" value="ANK_REPEAT"/>
    <property type="match status" value="4"/>
</dbReference>
<reference evidence="33 34" key="1">
    <citation type="journal article" date="2018" name="Gigascience">
        <title>Genomes of trombidid mites reveal novel predicted allergens and laterally-transferred genes associated with secondary metabolism.</title>
        <authorList>
            <person name="Dong X."/>
            <person name="Chaisiri K."/>
            <person name="Xia D."/>
            <person name="Armstrong S.D."/>
            <person name="Fang Y."/>
            <person name="Donnelly M.J."/>
            <person name="Kadowaki T."/>
            <person name="McGarry J.W."/>
            <person name="Darby A.C."/>
            <person name="Makepeace B.L."/>
        </authorList>
    </citation>
    <scope>NUCLEOTIDE SEQUENCE [LARGE SCALE GENOMIC DNA]</scope>
    <source>
        <strain evidence="33">UoL-UT</strain>
    </source>
</reference>
<evidence type="ECO:0000256" key="23">
    <source>
        <dbReference type="ARBA" id="ARBA00023170"/>
    </source>
</evidence>
<evidence type="ECO:0000256" key="27">
    <source>
        <dbReference type="PROSITE-ProRule" id="PRU00023"/>
    </source>
</evidence>
<evidence type="ECO:0000256" key="26">
    <source>
        <dbReference type="ARBA" id="ARBA00023298"/>
    </source>
</evidence>
<keyword evidence="23" id="KW-0675">Receptor</keyword>
<dbReference type="FunFam" id="2.10.25.10:FF:000143">
    <property type="entry name" value="Protein crumbs 1"/>
    <property type="match status" value="2"/>
</dbReference>
<dbReference type="InterPro" id="IPR018097">
    <property type="entry name" value="EGF_Ca-bd_CS"/>
</dbReference>
<feature type="non-terminal residue" evidence="33">
    <location>
        <position position="1464"/>
    </location>
</feature>
<protein>
    <submittedName>
        <fullName evidence="33">Neurogenic locus Notch protein-like protein</fullName>
    </submittedName>
</protein>
<keyword evidence="18 27" id="KW-0040">ANK repeat</keyword>
<dbReference type="SUPFAM" id="SSF57196">
    <property type="entry name" value="EGF/Laminin"/>
    <property type="match status" value="9"/>
</dbReference>
<dbReference type="Gene3D" id="2.10.25.10">
    <property type="entry name" value="Laminin"/>
    <property type="match status" value="18"/>
</dbReference>
<comment type="similarity">
    <text evidence="4">Belongs to the NOTCH family.</text>
</comment>
<evidence type="ECO:0000256" key="5">
    <source>
        <dbReference type="ARBA" id="ARBA00022473"/>
    </source>
</evidence>
<feature type="disulfide bond" evidence="28">
    <location>
        <begin position="178"/>
        <end position="187"/>
    </location>
</feature>
<dbReference type="FunFam" id="2.10.25.10:FF:000122">
    <property type="entry name" value="Protein crumbs homolog 2"/>
    <property type="match status" value="1"/>
</dbReference>
<dbReference type="FunFam" id="2.10.25.10:FF:000434">
    <property type="entry name" value="Predicted protein"/>
    <property type="match status" value="1"/>
</dbReference>
<dbReference type="GO" id="GO:0048608">
    <property type="term" value="P:reproductive structure development"/>
    <property type="evidence" value="ECO:0007669"/>
    <property type="project" value="UniProtKB-ARBA"/>
</dbReference>
<keyword evidence="8 28" id="KW-0245">EGF-like domain</keyword>
<dbReference type="PRINTS" id="PR00010">
    <property type="entry name" value="EGFBLOOD"/>
</dbReference>
<dbReference type="GO" id="GO:0048568">
    <property type="term" value="P:embryonic organ development"/>
    <property type="evidence" value="ECO:0007669"/>
    <property type="project" value="UniProtKB-ARBA"/>
</dbReference>
<evidence type="ECO:0000256" key="13">
    <source>
        <dbReference type="ARBA" id="ARBA00022782"/>
    </source>
</evidence>
<feature type="compositionally biased region" description="Polar residues" evidence="29">
    <location>
        <begin position="1429"/>
        <end position="1455"/>
    </location>
</feature>
<feature type="domain" description="EGF-like" evidence="31">
    <location>
        <begin position="535"/>
        <end position="571"/>
    </location>
</feature>
<feature type="domain" description="EGF-like" evidence="31">
    <location>
        <begin position="649"/>
        <end position="685"/>
    </location>
</feature>
<evidence type="ECO:0000256" key="17">
    <source>
        <dbReference type="ARBA" id="ARBA00023028"/>
    </source>
</evidence>
<feature type="domain" description="LNR" evidence="32">
    <location>
        <begin position="738"/>
        <end position="779"/>
    </location>
</feature>
<feature type="disulfide bond" evidence="28">
    <location>
        <begin position="523"/>
        <end position="532"/>
    </location>
</feature>
<feature type="domain" description="EGF-like" evidence="31">
    <location>
        <begin position="190"/>
        <end position="226"/>
    </location>
</feature>
<feature type="domain" description="EGF-like" evidence="31">
    <location>
        <begin position="345"/>
        <end position="383"/>
    </location>
</feature>
<evidence type="ECO:0000256" key="10">
    <source>
        <dbReference type="ARBA" id="ARBA00022692"/>
    </source>
</evidence>
<feature type="disulfide bond" evidence="28">
    <location>
        <begin position="10"/>
        <end position="19"/>
    </location>
</feature>
<feature type="disulfide bond" evidence="28">
    <location>
        <begin position="637"/>
        <end position="646"/>
    </location>
</feature>
<evidence type="ECO:0000256" key="29">
    <source>
        <dbReference type="SAM" id="MobiDB-lite"/>
    </source>
</evidence>
<dbReference type="Proteomes" id="UP000288716">
    <property type="component" value="Unassembled WGS sequence"/>
</dbReference>
<keyword evidence="5" id="KW-0217">Developmental protein</keyword>
<comment type="caution">
    <text evidence="33">The sequence shown here is derived from an EMBL/GenBank/DDBJ whole genome shotgun (WGS) entry which is preliminary data.</text>
</comment>
<dbReference type="FunFam" id="2.10.25.10:FF:000136">
    <property type="entry name" value="Neurogenic locus notch 1"/>
    <property type="match status" value="1"/>
</dbReference>